<evidence type="ECO:0000256" key="2">
    <source>
        <dbReference type="ARBA" id="ARBA00022519"/>
    </source>
</evidence>
<name>A0A8I1YAJ5_BRAEL</name>
<dbReference type="PANTHER" id="PTHR32089:SF112">
    <property type="entry name" value="LYSOZYME-LIKE PROTEIN-RELATED"/>
    <property type="match status" value="1"/>
</dbReference>
<evidence type="ECO:0000259" key="7">
    <source>
        <dbReference type="PROSITE" id="PS50111"/>
    </source>
</evidence>
<evidence type="ECO:0000256" key="3">
    <source>
        <dbReference type="ARBA" id="ARBA00023224"/>
    </source>
</evidence>
<dbReference type="Pfam" id="PF00672">
    <property type="entry name" value="HAMP"/>
    <property type="match status" value="1"/>
</dbReference>
<feature type="domain" description="Methyl-accepting transducer" evidence="7">
    <location>
        <begin position="437"/>
        <end position="673"/>
    </location>
</feature>
<dbReference type="Gene3D" id="1.10.287.950">
    <property type="entry name" value="Methyl-accepting chemotaxis protein"/>
    <property type="match status" value="1"/>
</dbReference>
<keyword evidence="6" id="KW-0472">Membrane</keyword>
<keyword evidence="6" id="KW-0812">Transmembrane</keyword>
<dbReference type="SMART" id="SM00304">
    <property type="entry name" value="HAMP"/>
    <property type="match status" value="1"/>
</dbReference>
<dbReference type="GO" id="GO:0005886">
    <property type="term" value="C:plasma membrane"/>
    <property type="evidence" value="ECO:0007669"/>
    <property type="project" value="UniProtKB-SubCell"/>
</dbReference>
<dbReference type="EMBL" id="JAFICZ010000001">
    <property type="protein sequence ID" value="MBP1297979.1"/>
    <property type="molecule type" value="Genomic_DNA"/>
</dbReference>
<dbReference type="PANTHER" id="PTHR32089">
    <property type="entry name" value="METHYL-ACCEPTING CHEMOTAXIS PROTEIN MCPB"/>
    <property type="match status" value="1"/>
</dbReference>
<dbReference type="InterPro" id="IPR000727">
    <property type="entry name" value="T_SNARE_dom"/>
</dbReference>
<dbReference type="Pfam" id="PF00015">
    <property type="entry name" value="MCPsignal"/>
    <property type="match status" value="1"/>
</dbReference>
<dbReference type="PROSITE" id="PS50111">
    <property type="entry name" value="CHEMOTAXIS_TRANSDUC_2"/>
    <property type="match status" value="1"/>
</dbReference>
<dbReference type="Gene3D" id="6.10.340.10">
    <property type="match status" value="1"/>
</dbReference>
<dbReference type="PROSITE" id="PS50885">
    <property type="entry name" value="HAMP"/>
    <property type="match status" value="1"/>
</dbReference>
<feature type="transmembrane region" description="Helical" evidence="6">
    <location>
        <begin position="319"/>
        <end position="342"/>
    </location>
</feature>
<proteinExistence type="inferred from homology"/>
<gene>
    <name evidence="10" type="ORF">JOH49_007732</name>
</gene>
<dbReference type="RefSeq" id="WP_209945463.1">
    <property type="nucleotide sequence ID" value="NZ_CP126032.1"/>
</dbReference>
<organism evidence="10 11">
    <name type="scientific">Bradyrhizobium elkanii</name>
    <dbReference type="NCBI Taxonomy" id="29448"/>
    <lineage>
        <taxon>Bacteria</taxon>
        <taxon>Pseudomonadati</taxon>
        <taxon>Pseudomonadota</taxon>
        <taxon>Alphaproteobacteria</taxon>
        <taxon>Hyphomicrobiales</taxon>
        <taxon>Nitrobacteraceae</taxon>
        <taxon>Bradyrhizobium</taxon>
    </lineage>
</organism>
<dbReference type="PROSITE" id="PS50192">
    <property type="entry name" value="T_SNARE"/>
    <property type="match status" value="1"/>
</dbReference>
<evidence type="ECO:0000259" key="8">
    <source>
        <dbReference type="PROSITE" id="PS50192"/>
    </source>
</evidence>
<reference evidence="10" key="1">
    <citation type="submission" date="2021-02" db="EMBL/GenBank/DDBJ databases">
        <title>Genomic Encyclopedia of Type Strains, Phase IV (KMG-V): Genome sequencing to study the core and pangenomes of soil and plant-associated prokaryotes.</title>
        <authorList>
            <person name="Whitman W."/>
        </authorList>
    </citation>
    <scope>NUCLEOTIDE SEQUENCE</scope>
    <source>
        <strain evidence="10">USDA 406</strain>
    </source>
</reference>
<protein>
    <submittedName>
        <fullName evidence="10">Methyl-accepting chemotaxis protein</fullName>
    </submittedName>
</protein>
<dbReference type="SMART" id="SM00283">
    <property type="entry name" value="MA"/>
    <property type="match status" value="1"/>
</dbReference>
<feature type="domain" description="HAMP" evidence="9">
    <location>
        <begin position="344"/>
        <end position="397"/>
    </location>
</feature>
<comment type="subcellular location">
    <subcellularLocation>
        <location evidence="1">Cell inner membrane</location>
        <topology evidence="1">Multi-pass membrane protein</topology>
    </subcellularLocation>
</comment>
<sequence>MKIGTLLTAAIVSLSAVGGGLAAYVAVTKYQTMDKVSTAQSRLEIVRAVGDIPRYMNSERGMSTNLLFSTGAIDQKQIADLDKLRKLTDGALAKVNQVRTMLPGSLDDGEAVASAIDALKAKFAALRDAIEKAIAGPVDARRPAATKIVADNSVFNAGVTVLLDEQVRRLAGLDGNAYRQASYANVAWTLRDTGGLNASLHKALVGAKRVATEQEKLELFRSTGRTEQILSTLQELRNNPATSANVLTALGKMQADYVERFGKALKLAKEGAISGKYEQDVEAYYAESQIGLASIITVRDAFYENAEQGLASAYSSARFSFVVALIGLLAVVAVSAGLIVMVRRRILNPIAALTGRMSRLAAGEVAETIPGAARKDEIGAMAAAVQVFKDNKIEADRLAVEKEAENDVKMRRARVLDDLTRTFEAKVTELVGGLSAASSVMEETAQSMSDTAAATNRQAAVVAAASDQTSTNVQTVASATEELTSSISEIARQVATSTEIAARAVDHARRTGDTARSLAEGAQKIGDVVTLIQSIAAQTNLLALNATIEAARAGEAGRGFAVVASEVKSLAGQTAKATTEISEQITAIQTASDETVTAIRSVIDVITEIDQIGTAIAAAIEEQGSATKEISRSVQEAARGTQEVNSNISGVQRAADDTGGAANQVLGAAEQLSTQSKDLAGQVNRFLSDVRAA</sequence>
<comment type="caution">
    <text evidence="10">The sequence shown here is derived from an EMBL/GenBank/DDBJ whole genome shotgun (WGS) entry which is preliminary data.</text>
</comment>
<evidence type="ECO:0000313" key="11">
    <source>
        <dbReference type="Proteomes" id="UP000673383"/>
    </source>
</evidence>
<evidence type="ECO:0000256" key="1">
    <source>
        <dbReference type="ARBA" id="ARBA00004429"/>
    </source>
</evidence>
<keyword evidence="6" id="KW-1133">Transmembrane helix</keyword>
<dbReference type="AlphaFoldDB" id="A0A8I1YAJ5"/>
<evidence type="ECO:0000256" key="6">
    <source>
        <dbReference type="SAM" id="Phobius"/>
    </source>
</evidence>
<dbReference type="InterPro" id="IPR003660">
    <property type="entry name" value="HAMP_dom"/>
</dbReference>
<evidence type="ECO:0000259" key="9">
    <source>
        <dbReference type="PROSITE" id="PS50885"/>
    </source>
</evidence>
<keyword evidence="3 5" id="KW-0807">Transducer</keyword>
<accession>A0A8I1YAJ5</accession>
<dbReference type="GO" id="GO:0007165">
    <property type="term" value="P:signal transduction"/>
    <property type="evidence" value="ECO:0007669"/>
    <property type="project" value="UniProtKB-KW"/>
</dbReference>
<keyword evidence="2" id="KW-1003">Cell membrane</keyword>
<evidence type="ECO:0000313" key="10">
    <source>
        <dbReference type="EMBL" id="MBP1297979.1"/>
    </source>
</evidence>
<feature type="domain" description="T-SNARE coiled-coil homology" evidence="8">
    <location>
        <begin position="589"/>
        <end position="651"/>
    </location>
</feature>
<dbReference type="Proteomes" id="UP000673383">
    <property type="component" value="Unassembled WGS sequence"/>
</dbReference>
<keyword evidence="2" id="KW-0997">Cell inner membrane</keyword>
<dbReference type="SUPFAM" id="SSF58104">
    <property type="entry name" value="Methyl-accepting chemotaxis protein (MCP) signaling domain"/>
    <property type="match status" value="1"/>
</dbReference>
<comment type="similarity">
    <text evidence="4">Belongs to the methyl-accepting chemotaxis (MCP) protein family.</text>
</comment>
<evidence type="ECO:0000256" key="5">
    <source>
        <dbReference type="PROSITE-ProRule" id="PRU00284"/>
    </source>
</evidence>
<evidence type="ECO:0000256" key="4">
    <source>
        <dbReference type="ARBA" id="ARBA00029447"/>
    </source>
</evidence>
<dbReference type="InterPro" id="IPR004089">
    <property type="entry name" value="MCPsignal_dom"/>
</dbReference>